<dbReference type="Gene3D" id="2.60.120.620">
    <property type="entry name" value="q2cbj1_9rhob like domain"/>
    <property type="match status" value="1"/>
</dbReference>
<evidence type="ECO:0000256" key="1">
    <source>
        <dbReference type="ARBA" id="ARBA00005830"/>
    </source>
</evidence>
<comment type="similarity">
    <text evidence="1">Belongs to the PhyH family.</text>
</comment>
<dbReference type="InterPro" id="IPR047128">
    <property type="entry name" value="PhyH"/>
</dbReference>
<evidence type="ECO:0000256" key="2">
    <source>
        <dbReference type="ARBA" id="ARBA00034809"/>
    </source>
</evidence>
<organism evidence="5 6">
    <name type="scientific">Eumeta variegata</name>
    <name type="common">Bagworm moth</name>
    <name type="synonym">Eumeta japonica</name>
    <dbReference type="NCBI Taxonomy" id="151549"/>
    <lineage>
        <taxon>Eukaryota</taxon>
        <taxon>Metazoa</taxon>
        <taxon>Ecdysozoa</taxon>
        <taxon>Arthropoda</taxon>
        <taxon>Hexapoda</taxon>
        <taxon>Insecta</taxon>
        <taxon>Pterygota</taxon>
        <taxon>Neoptera</taxon>
        <taxon>Endopterygota</taxon>
        <taxon>Lepidoptera</taxon>
        <taxon>Glossata</taxon>
        <taxon>Ditrysia</taxon>
        <taxon>Tineoidea</taxon>
        <taxon>Psychidae</taxon>
        <taxon>Oiketicinae</taxon>
        <taxon>Eumeta</taxon>
    </lineage>
</organism>
<dbReference type="EMBL" id="BGZK01002278">
    <property type="protein sequence ID" value="GBP92484.1"/>
    <property type="molecule type" value="Genomic_DNA"/>
</dbReference>
<dbReference type="EC" id="1.14.11.18" evidence="2"/>
<dbReference type="SUPFAM" id="SSF51197">
    <property type="entry name" value="Clavaminate synthase-like"/>
    <property type="match status" value="1"/>
</dbReference>
<dbReference type="AlphaFoldDB" id="A0A4C1ZZP3"/>
<dbReference type="GO" id="GO:0048244">
    <property type="term" value="F:phytanoyl-CoA dioxygenase activity"/>
    <property type="evidence" value="ECO:0007669"/>
    <property type="project" value="UniProtKB-EC"/>
</dbReference>
<accession>A0A4C1ZZP3</accession>
<dbReference type="STRING" id="151549.A0A4C1ZZP3"/>
<sequence length="266" mass="30522">MGRLTAQEKQFYKDNGYIKLSNIFTEEEMDEICTEYERIFTLKNNPGMEAAWEGNDVKKLAKDNQISVHSVHNLQYHSAVFSIALHNKNLLDALEDIMETPNILLHHTKAHDKPPGRGAPYPMHQDYHYFPFKKHSMVAAFLHVDDSTPENGGLCVYPGSHKLGPLEDHGVVTETQAYHYVDPKKYPVEKATPICGKRGDIVVFSYLLLHGSYLNLSDRHRRMFLIQLMSAEDEPVSDIHKSLGQGWVLRGRNDHRRATMAERFLH</sequence>
<dbReference type="GO" id="GO:0001561">
    <property type="term" value="P:fatty acid alpha-oxidation"/>
    <property type="evidence" value="ECO:0007669"/>
    <property type="project" value="InterPro"/>
</dbReference>
<evidence type="ECO:0000313" key="5">
    <source>
        <dbReference type="EMBL" id="GBP92484.1"/>
    </source>
</evidence>
<dbReference type="Pfam" id="PF05721">
    <property type="entry name" value="PhyH"/>
    <property type="match status" value="1"/>
</dbReference>
<evidence type="ECO:0000256" key="3">
    <source>
        <dbReference type="ARBA" id="ARBA00034921"/>
    </source>
</evidence>
<dbReference type="PANTHER" id="PTHR21308">
    <property type="entry name" value="PHYTANOYL-COA ALPHA-HYDROXYLASE"/>
    <property type="match status" value="1"/>
</dbReference>
<proteinExistence type="inferred from homology"/>
<gene>
    <name evidence="5" type="primary">PHYH</name>
    <name evidence="5" type="ORF">EVAR_67539_1</name>
</gene>
<dbReference type="PANTHER" id="PTHR21308:SF1">
    <property type="entry name" value="PHYTANOYL-COA DIOXYGENASE, PEROXISOMAL"/>
    <property type="match status" value="1"/>
</dbReference>
<evidence type="ECO:0000313" key="6">
    <source>
        <dbReference type="Proteomes" id="UP000299102"/>
    </source>
</evidence>
<keyword evidence="5" id="KW-0223">Dioxygenase</keyword>
<comment type="caution">
    <text evidence="5">The sequence shown here is derived from an EMBL/GenBank/DDBJ whole genome shotgun (WGS) entry which is preliminary data.</text>
</comment>
<keyword evidence="6" id="KW-1185">Reference proteome</keyword>
<keyword evidence="5" id="KW-0560">Oxidoreductase</keyword>
<name>A0A4C1ZZP3_EUMVA</name>
<dbReference type="Proteomes" id="UP000299102">
    <property type="component" value="Unassembled WGS sequence"/>
</dbReference>
<reference evidence="5 6" key="1">
    <citation type="journal article" date="2019" name="Commun. Biol.">
        <title>The bagworm genome reveals a unique fibroin gene that provides high tensile strength.</title>
        <authorList>
            <person name="Kono N."/>
            <person name="Nakamura H."/>
            <person name="Ohtoshi R."/>
            <person name="Tomita M."/>
            <person name="Numata K."/>
            <person name="Arakawa K."/>
        </authorList>
    </citation>
    <scope>NUCLEOTIDE SEQUENCE [LARGE SCALE GENOMIC DNA]</scope>
</reference>
<protein>
    <recommendedName>
        <fullName evidence="2">phytanoyl-CoA dioxygenase</fullName>
        <ecNumber evidence="2">1.14.11.18</ecNumber>
    </recommendedName>
    <alternativeName>
        <fullName evidence="3">Phytanic acid oxidase</fullName>
    </alternativeName>
    <alternativeName>
        <fullName evidence="4">Phytanoyl-CoA alpha-hydroxylase</fullName>
    </alternativeName>
</protein>
<evidence type="ECO:0000256" key="4">
    <source>
        <dbReference type="ARBA" id="ARBA00034924"/>
    </source>
</evidence>
<dbReference type="InterPro" id="IPR008775">
    <property type="entry name" value="Phytyl_CoA_dOase-like"/>
</dbReference>
<dbReference type="OrthoDB" id="2328924at2759"/>